<dbReference type="PANTHER" id="PTHR18460">
    <property type="entry name" value="TEL2 INTERACTING PROTEIN 1 TTI1 FAMILY MEMBER"/>
    <property type="match status" value="1"/>
</dbReference>
<dbReference type="InterPro" id="IPR052587">
    <property type="entry name" value="TELO2-interacting_protein_1"/>
</dbReference>
<sequence length="1086" mass="117758">MDIRAVAASVAQSLQPGSPQRRDLGRRLEQLVEATKVTKAANVEATSLLTHITLVQARVFAPGTALSDRERELALESLREALTPKRHLHLSEVHAIIVDHLSRILIPLFAVSDPVCPEPTRKLAIACWRQLATVIASVHIPQAHPPPHIHSADLGTPPCTVTLAVYIGAYLPPDYLSLATCALLDNAELADSHQLRMAALETLCDILRADTGGILGSCNILRPIFPGVSSALARVALAQLPPALGSKQSPGGQQGSTGLETGMAKMAISASTWRKPTAAVRALAIGTLRASILALYQKSDNVSDTTIDKEEEELAAGWAKRARHGIESILHESSEEKEDSISASGVVPADEYLRRLRHLLWRLAGLRHTEHAAISRALLKLFSSVVLDCKALQNTPCASVAIEACFAVGHTRHAVPEYSDHVDRLTALCLDPVHGRAVAQLLDSVLPMFDRYILRGSETQRADVLALVAGYARVLPKTEAHALLAPWWTARGLRLLLESLAISLPGTSLLITEVSSDSSSDSSRAPVPFVLDAYRTAELRTALDELVRIVALVLSPAVVCAQLIAMLTAPGEPAALRPAALWLLTSVAPMATREEMAAVYQPAFQYCVDYFGSSDSAPTVQEPSSSLQPAKLSVASDGDSDRVLQSCAVLNAISAIVPTIGSGAAYYLDLLLFPLLQISSADSPLLRDQAQRALVILAHTTGSVSIPDLLKSNIDYIVEGCSQQLRLVELHPQVFHILTSAVLLVGQDILVYLNDVVEDSLDVCEDMLDDEVVATSALQFLEVVTRTVAAGRIGTEALIEGGEAEKSPVGMADPDPIGRVLAELDDWDAQEQMAELVDFGPPEPAEEPNDNELAARSLSENKEEQEEAGSPLAIKISLVAQNFLAAETGAQQLLALKIVRNAIHALTDTRDLLPLINEVWPALVHRLDRGRDLFYVTLAACDVIEAVCRLGESWMRKRVHDDLWLHFERILREATPMSVAQRSTERDLVFRILRTMRTVVYHVPLDDPTAWDLSWLSMRFLEYEPLAPHVLDLLRAMVPVYGDKIWLILAKLGFTDSDPLQPADIPNLGIPANIKAPTSICQAIGL</sequence>
<dbReference type="PANTHER" id="PTHR18460:SF3">
    <property type="entry name" value="TELO2-INTERACTING PROTEIN 1 HOMOLOG"/>
    <property type="match status" value="1"/>
</dbReference>
<evidence type="ECO:0000313" key="2">
    <source>
        <dbReference type="EMBL" id="KAJ2867620.1"/>
    </source>
</evidence>
<dbReference type="GO" id="GO:0005737">
    <property type="term" value="C:cytoplasm"/>
    <property type="evidence" value="ECO:0007669"/>
    <property type="project" value="TreeGrafter"/>
</dbReference>
<accession>A0A9W8M7M8</accession>
<keyword evidence="3" id="KW-1185">Reference proteome</keyword>
<comment type="caution">
    <text evidence="2">The sequence shown here is derived from an EMBL/GenBank/DDBJ whole genome shotgun (WGS) entry which is preliminary data.</text>
</comment>
<evidence type="ECO:0000313" key="3">
    <source>
        <dbReference type="Proteomes" id="UP001140074"/>
    </source>
</evidence>
<dbReference type="SUPFAM" id="SSF48371">
    <property type="entry name" value="ARM repeat"/>
    <property type="match status" value="1"/>
</dbReference>
<evidence type="ECO:0000259" key="1">
    <source>
        <dbReference type="Pfam" id="PF24181"/>
    </source>
</evidence>
<dbReference type="EMBL" id="JANBUY010000015">
    <property type="protein sequence ID" value="KAJ2867620.1"/>
    <property type="molecule type" value="Genomic_DNA"/>
</dbReference>
<dbReference type="AlphaFoldDB" id="A0A9W8M7M8"/>
<dbReference type="InterPro" id="IPR049362">
    <property type="entry name" value="TTI1_rpt"/>
</dbReference>
<feature type="domain" description="TTI1 C-terminal TPR" evidence="1">
    <location>
        <begin position="844"/>
        <end position="1038"/>
    </location>
</feature>
<dbReference type="Pfam" id="PF21547">
    <property type="entry name" value="TTI1"/>
    <property type="match status" value="1"/>
</dbReference>
<protein>
    <recommendedName>
        <fullName evidence="1">TTI1 C-terminal TPR domain-containing protein</fullName>
    </recommendedName>
</protein>
<reference evidence="2" key="1">
    <citation type="submission" date="2022-07" db="EMBL/GenBank/DDBJ databases">
        <title>Phylogenomic reconstructions and comparative analyses of Kickxellomycotina fungi.</title>
        <authorList>
            <person name="Reynolds N.K."/>
            <person name="Stajich J.E."/>
            <person name="Barry K."/>
            <person name="Grigoriev I.V."/>
            <person name="Crous P."/>
            <person name="Smith M.E."/>
        </authorList>
    </citation>
    <scope>NUCLEOTIDE SEQUENCE</scope>
    <source>
        <strain evidence="2">RSA 476</strain>
    </source>
</reference>
<proteinExistence type="predicted"/>
<name>A0A9W8M7M8_9FUNG</name>
<organism evidence="2 3">
    <name type="scientific">Coemansia aciculifera</name>
    <dbReference type="NCBI Taxonomy" id="417176"/>
    <lineage>
        <taxon>Eukaryota</taxon>
        <taxon>Fungi</taxon>
        <taxon>Fungi incertae sedis</taxon>
        <taxon>Zoopagomycota</taxon>
        <taxon>Kickxellomycotina</taxon>
        <taxon>Kickxellomycetes</taxon>
        <taxon>Kickxellales</taxon>
        <taxon>Kickxellaceae</taxon>
        <taxon>Coemansia</taxon>
    </lineage>
</organism>
<dbReference type="InterPro" id="IPR057567">
    <property type="entry name" value="TPR_TTI1_C"/>
</dbReference>
<dbReference type="Pfam" id="PF24181">
    <property type="entry name" value="TPR_TTI1_C"/>
    <property type="match status" value="1"/>
</dbReference>
<dbReference type="Proteomes" id="UP001140074">
    <property type="component" value="Unassembled WGS sequence"/>
</dbReference>
<dbReference type="InterPro" id="IPR016024">
    <property type="entry name" value="ARM-type_fold"/>
</dbReference>
<gene>
    <name evidence="2" type="ORF">GGH94_000698</name>
</gene>